<evidence type="ECO:0000313" key="4">
    <source>
        <dbReference type="Proteomes" id="UP000655751"/>
    </source>
</evidence>
<feature type="compositionally biased region" description="Low complexity" evidence="1">
    <location>
        <begin position="189"/>
        <end position="200"/>
    </location>
</feature>
<evidence type="ECO:0000313" key="3">
    <source>
        <dbReference type="EMBL" id="MBH0778834.1"/>
    </source>
</evidence>
<protein>
    <submittedName>
        <fullName evidence="3">DUF2637 domain-containing protein</fullName>
    </submittedName>
</protein>
<comment type="caution">
    <text evidence="3">The sequence shown here is derived from an EMBL/GenBank/DDBJ whole genome shotgun (WGS) entry which is preliminary data.</text>
</comment>
<feature type="transmembrane region" description="Helical" evidence="2">
    <location>
        <begin position="93"/>
        <end position="113"/>
    </location>
</feature>
<sequence length="245" mass="24968">MAVAGTILIAALSFDLSFAALTDLAARSGVRHAAAWPLIVDGLIVVATVAVVALRGSAYGWFLLAVGALVSVAGNVTHAVLPPGPVSSEVAAAVALVPPVALLAVTHLTVLLARAAMTVDDQTPEPVAAESPSADPEQDMFRAVEQVHIDQATPQPSLPAAAVVPRPAAPLLPAAPSDRPAPAAPPAPQQATAAAQQTPAESTVPRRAAAEELIRTTELSNYAIAARVGASEPSVRRWRNQLATT</sequence>
<dbReference type="EMBL" id="JADMLG010000008">
    <property type="protein sequence ID" value="MBH0778834.1"/>
    <property type="molecule type" value="Genomic_DNA"/>
</dbReference>
<organism evidence="3 4">
    <name type="scientific">Nocardia bovistercoris</name>
    <dbReference type="NCBI Taxonomy" id="2785916"/>
    <lineage>
        <taxon>Bacteria</taxon>
        <taxon>Bacillati</taxon>
        <taxon>Actinomycetota</taxon>
        <taxon>Actinomycetes</taxon>
        <taxon>Mycobacteriales</taxon>
        <taxon>Nocardiaceae</taxon>
        <taxon>Nocardia</taxon>
    </lineage>
</organism>
<keyword evidence="2" id="KW-0472">Membrane</keyword>
<keyword evidence="4" id="KW-1185">Reference proteome</keyword>
<dbReference type="Proteomes" id="UP000655751">
    <property type="component" value="Unassembled WGS sequence"/>
</dbReference>
<dbReference type="Pfam" id="PF10935">
    <property type="entry name" value="DUF2637"/>
    <property type="match status" value="1"/>
</dbReference>
<evidence type="ECO:0000256" key="2">
    <source>
        <dbReference type="SAM" id="Phobius"/>
    </source>
</evidence>
<gene>
    <name evidence="3" type="ORF">IT779_21365</name>
</gene>
<keyword evidence="2" id="KW-1133">Transmembrane helix</keyword>
<accession>A0A931N4G2</accession>
<feature type="region of interest" description="Disordered" evidence="1">
    <location>
        <begin position="170"/>
        <end position="206"/>
    </location>
</feature>
<reference evidence="3" key="1">
    <citation type="submission" date="2020-11" db="EMBL/GenBank/DDBJ databases">
        <title>Nocardia NEAU-351.nov., a novel actinomycete isolated from the cow dung.</title>
        <authorList>
            <person name="Zhang X."/>
        </authorList>
    </citation>
    <scope>NUCLEOTIDE SEQUENCE</scope>
    <source>
        <strain evidence="3">NEAU-351</strain>
    </source>
</reference>
<feature type="compositionally biased region" description="Low complexity" evidence="1">
    <location>
        <begin position="170"/>
        <end position="181"/>
    </location>
</feature>
<feature type="transmembrane region" description="Helical" evidence="2">
    <location>
        <begin position="35"/>
        <end position="54"/>
    </location>
</feature>
<dbReference type="AlphaFoldDB" id="A0A931N4G2"/>
<keyword evidence="2" id="KW-0812">Transmembrane</keyword>
<name>A0A931N4G2_9NOCA</name>
<feature type="transmembrane region" description="Helical" evidence="2">
    <location>
        <begin position="61"/>
        <end position="81"/>
    </location>
</feature>
<dbReference type="InterPro" id="IPR021235">
    <property type="entry name" value="DUF2637"/>
</dbReference>
<proteinExistence type="predicted"/>
<evidence type="ECO:0000256" key="1">
    <source>
        <dbReference type="SAM" id="MobiDB-lite"/>
    </source>
</evidence>